<organism evidence="1 2">
    <name type="scientific">Anopheles quadriannulatus</name>
    <name type="common">Mosquito</name>
    <dbReference type="NCBI Taxonomy" id="34691"/>
    <lineage>
        <taxon>Eukaryota</taxon>
        <taxon>Metazoa</taxon>
        <taxon>Ecdysozoa</taxon>
        <taxon>Arthropoda</taxon>
        <taxon>Hexapoda</taxon>
        <taxon>Insecta</taxon>
        <taxon>Pterygota</taxon>
        <taxon>Neoptera</taxon>
        <taxon>Endopterygota</taxon>
        <taxon>Diptera</taxon>
        <taxon>Nematocera</taxon>
        <taxon>Culicoidea</taxon>
        <taxon>Culicidae</taxon>
        <taxon>Anophelinae</taxon>
        <taxon>Anopheles</taxon>
    </lineage>
</organism>
<protein>
    <submittedName>
        <fullName evidence="1">Uncharacterized protein</fullName>
    </submittedName>
</protein>
<proteinExistence type="predicted"/>
<name>A0A182XRX9_ANOQN</name>
<reference evidence="1" key="1">
    <citation type="submission" date="2020-05" db="UniProtKB">
        <authorList>
            <consortium name="EnsemblMetazoa"/>
        </authorList>
    </citation>
    <scope>IDENTIFICATION</scope>
    <source>
        <strain evidence="1">SANGQUA</strain>
    </source>
</reference>
<sequence>MLGIQYRIVCY</sequence>
<evidence type="ECO:0000313" key="1">
    <source>
        <dbReference type="EnsemblMetazoa" id="AQUA014598-PA"/>
    </source>
</evidence>
<dbReference type="EnsemblMetazoa" id="AQUA014598-RA">
    <property type="protein sequence ID" value="AQUA014598-PA"/>
    <property type="gene ID" value="AQUA014598"/>
</dbReference>
<dbReference type="VEuPathDB" id="VectorBase:AQUA014598"/>
<accession>A0A182XRX9</accession>
<dbReference type="Proteomes" id="UP000076407">
    <property type="component" value="Unassembled WGS sequence"/>
</dbReference>
<evidence type="ECO:0000313" key="2">
    <source>
        <dbReference type="Proteomes" id="UP000076407"/>
    </source>
</evidence>
<keyword evidence="2" id="KW-1185">Reference proteome</keyword>